<dbReference type="GO" id="GO:0005525">
    <property type="term" value="F:GTP binding"/>
    <property type="evidence" value="ECO:0007669"/>
    <property type="project" value="InterPro"/>
</dbReference>
<feature type="region of interest" description="Disordered" evidence="2">
    <location>
        <begin position="56"/>
        <end position="150"/>
    </location>
</feature>
<feature type="compositionally biased region" description="Polar residues" evidence="2">
    <location>
        <begin position="372"/>
        <end position="397"/>
    </location>
</feature>
<dbReference type="InterPro" id="IPR027417">
    <property type="entry name" value="P-loop_NTPase"/>
</dbReference>
<dbReference type="AlphaFoldDB" id="A0A1Y2FLM0"/>
<dbReference type="STRING" id="106004.A0A1Y2FLM0"/>
<dbReference type="PROSITE" id="PS51419">
    <property type="entry name" value="RAB"/>
    <property type="match status" value="1"/>
</dbReference>
<sequence length="512" mass="54599">MPPSPSPPSSSPGSLSSASSTSNSDRTAPLPSSPPPITFLSLNSPTKAAAITSIKPVLPNNPSNASVNPQPFFPVATTPRASESPTSYQFPVVEQPLDPRPTRPSLSRTPSPPSIPQRQARPTRVRRQSTQVYGGAASPSGTNAGGAGDPANQLEAKVVILGSQGVGKTSIVHRYTSGHFSYSLSSTIGASFLTKKLVVDSCKVRLQIWDTAGQERFRSTAPLYYRGALAAILVYDITNEDSFNDVKIWLEELRRNMSPDLIIHVVGSKGDLAPSHRQVNLDDARRSIASWVHEANLLDESLPYGAPPSRERDTSPPSPSRSRTLGSRRGSILATASSSSSTIPTITTSAPPSDTLGARVRKMSTKLGTLPTVASTSGVGGNSTASSSVSELGQLGSSGPEGMIRSTSKLSLSLGLSMSSSRGRRSAEEERRSAEEIERARLDELVKECGVEVSEVSAKDDFGIEDLFLLITRRLVERKSQIDSDRVLRSRDSIMLRDTDDEATTNNGGWCC</sequence>
<dbReference type="SMART" id="SM00174">
    <property type="entry name" value="RHO"/>
    <property type="match status" value="1"/>
</dbReference>
<dbReference type="SMART" id="SM00175">
    <property type="entry name" value="RAB"/>
    <property type="match status" value="1"/>
</dbReference>
<accession>A0A1Y2FLM0</accession>
<feature type="compositionally biased region" description="Pro residues" evidence="2">
    <location>
        <begin position="1"/>
        <end position="10"/>
    </location>
</feature>
<dbReference type="Pfam" id="PF00071">
    <property type="entry name" value="Ras"/>
    <property type="match status" value="1"/>
</dbReference>
<name>A0A1Y2FLM0_9BASI</name>
<dbReference type="FunFam" id="3.40.50.300:FF:000808">
    <property type="entry name" value="Small GTP-binding protein, putative"/>
    <property type="match status" value="1"/>
</dbReference>
<keyword evidence="1" id="KW-0547">Nucleotide-binding</keyword>
<evidence type="ECO:0000313" key="3">
    <source>
        <dbReference type="EMBL" id="ORY84096.1"/>
    </source>
</evidence>
<feature type="region of interest" description="Disordered" evidence="2">
    <location>
        <begin position="1"/>
        <end position="42"/>
    </location>
</feature>
<evidence type="ECO:0000256" key="1">
    <source>
        <dbReference type="ARBA" id="ARBA00022741"/>
    </source>
</evidence>
<proteinExistence type="predicted"/>
<feature type="compositionally biased region" description="Low complexity" evidence="2">
    <location>
        <begin position="320"/>
        <end position="353"/>
    </location>
</feature>
<dbReference type="PRINTS" id="PR00449">
    <property type="entry name" value="RASTRNSFRMNG"/>
</dbReference>
<keyword evidence="4" id="KW-1185">Reference proteome</keyword>
<feature type="region of interest" description="Disordered" evidence="2">
    <location>
        <begin position="369"/>
        <end position="436"/>
    </location>
</feature>
<dbReference type="InterPro" id="IPR005225">
    <property type="entry name" value="Small_GTP-bd"/>
</dbReference>
<dbReference type="SMART" id="SM00176">
    <property type="entry name" value="RAN"/>
    <property type="match status" value="1"/>
</dbReference>
<dbReference type="SUPFAM" id="SSF52540">
    <property type="entry name" value="P-loop containing nucleoside triphosphate hydrolases"/>
    <property type="match status" value="1"/>
</dbReference>
<dbReference type="Proteomes" id="UP000193467">
    <property type="component" value="Unassembled WGS sequence"/>
</dbReference>
<dbReference type="PROSITE" id="PS51421">
    <property type="entry name" value="RAS"/>
    <property type="match status" value="1"/>
</dbReference>
<organism evidence="3 4">
    <name type="scientific">Leucosporidium creatinivorum</name>
    <dbReference type="NCBI Taxonomy" id="106004"/>
    <lineage>
        <taxon>Eukaryota</taxon>
        <taxon>Fungi</taxon>
        <taxon>Dikarya</taxon>
        <taxon>Basidiomycota</taxon>
        <taxon>Pucciniomycotina</taxon>
        <taxon>Microbotryomycetes</taxon>
        <taxon>Leucosporidiales</taxon>
        <taxon>Leucosporidium</taxon>
    </lineage>
</organism>
<evidence type="ECO:0000313" key="4">
    <source>
        <dbReference type="Proteomes" id="UP000193467"/>
    </source>
</evidence>
<dbReference type="EMBL" id="MCGR01000018">
    <property type="protein sequence ID" value="ORY84096.1"/>
    <property type="molecule type" value="Genomic_DNA"/>
</dbReference>
<dbReference type="OrthoDB" id="2537213at2759"/>
<feature type="compositionally biased region" description="Low complexity" evidence="2">
    <location>
        <begin position="405"/>
        <end position="421"/>
    </location>
</feature>
<gene>
    <name evidence="3" type="ORF">BCR35DRAFT_324796</name>
</gene>
<comment type="caution">
    <text evidence="3">The sequence shown here is derived from an EMBL/GenBank/DDBJ whole genome shotgun (WGS) entry which is preliminary data.</text>
</comment>
<feature type="compositionally biased region" description="Polar residues" evidence="2">
    <location>
        <begin position="79"/>
        <end position="89"/>
    </location>
</feature>
<dbReference type="GO" id="GO:0003924">
    <property type="term" value="F:GTPase activity"/>
    <property type="evidence" value="ECO:0007669"/>
    <property type="project" value="InterPro"/>
</dbReference>
<dbReference type="InParanoid" id="A0A1Y2FLM0"/>
<dbReference type="InterPro" id="IPR001806">
    <property type="entry name" value="Small_GTPase"/>
</dbReference>
<dbReference type="NCBIfam" id="TIGR00231">
    <property type="entry name" value="small_GTP"/>
    <property type="match status" value="1"/>
</dbReference>
<feature type="region of interest" description="Disordered" evidence="2">
    <location>
        <begin position="301"/>
        <end position="357"/>
    </location>
</feature>
<keyword evidence="3" id="KW-0378">Hydrolase</keyword>
<feature type="compositionally biased region" description="Polar residues" evidence="2">
    <location>
        <begin position="60"/>
        <end position="69"/>
    </location>
</feature>
<evidence type="ECO:0000256" key="2">
    <source>
        <dbReference type="SAM" id="MobiDB-lite"/>
    </source>
</evidence>
<dbReference type="SMART" id="SM00173">
    <property type="entry name" value="RAS"/>
    <property type="match status" value="1"/>
</dbReference>
<protein>
    <submittedName>
        <fullName evidence="3">p-loop containing nucleoside triphosphate hydrolase protein</fullName>
    </submittedName>
</protein>
<dbReference type="Gene3D" id="3.40.50.300">
    <property type="entry name" value="P-loop containing nucleotide triphosphate hydrolases"/>
    <property type="match status" value="1"/>
</dbReference>
<feature type="compositionally biased region" description="Basic and acidic residues" evidence="2">
    <location>
        <begin position="425"/>
        <end position="436"/>
    </location>
</feature>
<feature type="compositionally biased region" description="Low complexity" evidence="2">
    <location>
        <begin position="11"/>
        <end position="24"/>
    </location>
</feature>
<reference evidence="3 4" key="1">
    <citation type="submission" date="2016-07" db="EMBL/GenBank/DDBJ databases">
        <title>Pervasive Adenine N6-methylation of Active Genes in Fungi.</title>
        <authorList>
            <consortium name="DOE Joint Genome Institute"/>
            <person name="Mondo S.J."/>
            <person name="Dannebaum R.O."/>
            <person name="Kuo R.C."/>
            <person name="Labutti K."/>
            <person name="Haridas S."/>
            <person name="Kuo A."/>
            <person name="Salamov A."/>
            <person name="Ahrendt S.R."/>
            <person name="Lipzen A."/>
            <person name="Sullivan W."/>
            <person name="Andreopoulos W.B."/>
            <person name="Clum A."/>
            <person name="Lindquist E."/>
            <person name="Daum C."/>
            <person name="Ramamoorthy G.K."/>
            <person name="Gryganskyi A."/>
            <person name="Culley D."/>
            <person name="Magnuson J.K."/>
            <person name="James T.Y."/>
            <person name="O'Malley M.A."/>
            <person name="Stajich J.E."/>
            <person name="Spatafora J.W."/>
            <person name="Visel A."/>
            <person name="Grigoriev I.V."/>
        </authorList>
    </citation>
    <scope>NUCLEOTIDE SEQUENCE [LARGE SCALE GENOMIC DNA]</scope>
    <source>
        <strain evidence="3 4">62-1032</strain>
    </source>
</reference>
<dbReference type="PANTHER" id="PTHR47978">
    <property type="match status" value="1"/>
</dbReference>